<dbReference type="GO" id="GO:0005737">
    <property type="term" value="C:cytoplasm"/>
    <property type="evidence" value="ECO:0007669"/>
    <property type="project" value="TreeGrafter"/>
</dbReference>
<dbReference type="Gene3D" id="3.40.50.720">
    <property type="entry name" value="NAD(P)-binding Rossmann-like Domain"/>
    <property type="match status" value="1"/>
</dbReference>
<dbReference type="InterPro" id="IPR036291">
    <property type="entry name" value="NAD(P)-bd_dom_sf"/>
</dbReference>
<proteinExistence type="predicted"/>
<dbReference type="OrthoDB" id="9807212at2"/>
<dbReference type="PANTHER" id="PTHR48079:SF6">
    <property type="entry name" value="NAD(P)-BINDING DOMAIN-CONTAINING PROTEIN-RELATED"/>
    <property type="match status" value="1"/>
</dbReference>
<dbReference type="EMBL" id="FNPI01000001">
    <property type="protein sequence ID" value="SDY10298.1"/>
    <property type="molecule type" value="Genomic_DNA"/>
</dbReference>
<protein>
    <submittedName>
        <fullName evidence="2">Nucleoside-diphosphate-sugar epimerase</fullName>
    </submittedName>
</protein>
<keyword evidence="3" id="KW-1185">Reference proteome</keyword>
<dbReference type="Pfam" id="PF01370">
    <property type="entry name" value="Epimerase"/>
    <property type="match status" value="1"/>
</dbReference>
<evidence type="ECO:0000313" key="2">
    <source>
        <dbReference type="EMBL" id="SDY10298.1"/>
    </source>
</evidence>
<feature type="domain" description="NAD-dependent epimerase/dehydratase" evidence="1">
    <location>
        <begin position="3"/>
        <end position="232"/>
    </location>
</feature>
<evidence type="ECO:0000259" key="1">
    <source>
        <dbReference type="Pfam" id="PF01370"/>
    </source>
</evidence>
<dbReference type="SUPFAM" id="SSF51735">
    <property type="entry name" value="NAD(P)-binding Rossmann-fold domains"/>
    <property type="match status" value="1"/>
</dbReference>
<sequence length="331" mass="36809">MKIFLTGGTGLLGSNIVKELVNGNYKLKLLARSYEKAQKQRSDGVDIVQGDLKNIASFAPELQGCDVLIHAGAYFTEFFKKGNEDNSLHEINVKGTERLLTEAYERGIKNIIYVSSTGVLDTSGGKVVDENAPYHETTENPYFKSKIEAEKCVLDFSHKHPDVRIITILPAIMMGPGDYGLTRMGEFVLSFLKEGMPAVLPVKAVIVDARDVAKAIVAAIDKGRQGERYIVGGDVFKVKEIVKILSEVSGKPVPKRRPSFQFIMVISGLMAIRSKITGKPSPIPRRDELQRLRNQQGYSYTKAKKELRLTFRPLRETIADTVSWFEEKGGL</sequence>
<reference evidence="3" key="1">
    <citation type="submission" date="2016-10" db="EMBL/GenBank/DDBJ databases">
        <authorList>
            <person name="Varghese N."/>
            <person name="Submissions S."/>
        </authorList>
    </citation>
    <scope>NUCLEOTIDE SEQUENCE [LARGE SCALE GENOMIC DNA]</scope>
    <source>
        <strain evidence="3">SP</strain>
    </source>
</reference>
<accession>A0A1H3H5V9</accession>
<dbReference type="AlphaFoldDB" id="A0A1H3H5V9"/>
<dbReference type="InterPro" id="IPR051783">
    <property type="entry name" value="NAD(P)-dependent_oxidoreduct"/>
</dbReference>
<dbReference type="GO" id="GO:0004029">
    <property type="term" value="F:aldehyde dehydrogenase (NAD+) activity"/>
    <property type="evidence" value="ECO:0007669"/>
    <property type="project" value="TreeGrafter"/>
</dbReference>
<organism evidence="2 3">
    <name type="scientific">Evansella caseinilytica</name>
    <dbReference type="NCBI Taxonomy" id="1503961"/>
    <lineage>
        <taxon>Bacteria</taxon>
        <taxon>Bacillati</taxon>
        <taxon>Bacillota</taxon>
        <taxon>Bacilli</taxon>
        <taxon>Bacillales</taxon>
        <taxon>Bacillaceae</taxon>
        <taxon>Evansella</taxon>
    </lineage>
</organism>
<dbReference type="Proteomes" id="UP000198935">
    <property type="component" value="Unassembled WGS sequence"/>
</dbReference>
<evidence type="ECO:0000313" key="3">
    <source>
        <dbReference type="Proteomes" id="UP000198935"/>
    </source>
</evidence>
<dbReference type="InterPro" id="IPR001509">
    <property type="entry name" value="Epimerase_deHydtase"/>
</dbReference>
<dbReference type="PANTHER" id="PTHR48079">
    <property type="entry name" value="PROTEIN YEEZ"/>
    <property type="match status" value="1"/>
</dbReference>
<gene>
    <name evidence="2" type="ORF">SAMN05421736_101375</name>
</gene>
<name>A0A1H3H5V9_9BACI</name>
<dbReference type="STRING" id="1503961.SAMN05421736_101375"/>